<gene>
    <name evidence="3" type="primary">EXD3_1</name>
    <name evidence="3" type="ORF">BGZ99_000617</name>
</gene>
<dbReference type="InterPro" id="IPR002562">
    <property type="entry name" value="3'-5'_exonuclease_dom"/>
</dbReference>
<feature type="compositionally biased region" description="Low complexity" evidence="1">
    <location>
        <begin position="205"/>
        <end position="218"/>
    </location>
</feature>
<proteinExistence type="predicted"/>
<reference evidence="3" key="1">
    <citation type="journal article" date="2020" name="Fungal Divers.">
        <title>Resolving the Mortierellaceae phylogeny through synthesis of multi-gene phylogenetics and phylogenomics.</title>
        <authorList>
            <person name="Vandepol N."/>
            <person name="Liber J."/>
            <person name="Desiro A."/>
            <person name="Na H."/>
            <person name="Kennedy M."/>
            <person name="Barry K."/>
            <person name="Grigoriev I.V."/>
            <person name="Miller A.N."/>
            <person name="O'Donnell K."/>
            <person name="Stajich J.E."/>
            <person name="Bonito G."/>
        </authorList>
    </citation>
    <scope>NUCLEOTIDE SEQUENCE</scope>
    <source>
        <strain evidence="3">REB-010B</strain>
    </source>
</reference>
<accession>A0A9P6RS81</accession>
<sequence length="745" mass="81979">MYNLLTAYSNLETYQREQEQGAVMAIQAAMTAALKTHPDPAMFIVNALITVGTFAGLKSIDPEFELAISVFLVEVLQKYLQWYQDHPSEREVTLNSSSSKSAPNSSTSSTSQIGFHYGETPSPENPKPEDDLIMLEEPESHVIFKPRNSYRVTAQPLPAQHTGSSAVSLLDDDVGSKRTLQQLAVLQPSFPNLIDLSNIDGLDGSSSTSTNDTTPRSSADGSFKSISVGDKGDTFAEDSDQERDDVVLQVDLKFLDKANELVATHDRQRPGQQSLRQNEVDSDLEELVEIFSNRLDPMSSHTESIAEDQSDSTAEGIAEEHDPGPNSVVQQRHRSKLLEEALEGKNVLQAFAAIDVLGMRPYLEECSEDGTETYGWLLARQLYEKGRFREASVLVFEYLHASSKNSSSNQPSLLSTLSLLSTPSSTEIRVNRPGSARTSDFTSPVSPSMSPRPARPPPPPTLATPPIPTFVLPPQVKIVFVDSDTELDMLADALISSTVVGMDTEWLPQIEEFEMHQTSSARTAILQLACDSNSTVYIVDAVSFLESDDYGMGLVEVMGAFFNSRRVQKLAYDWEGDQDLLLSTFPGLFQEKFRPRNLLDMKHLWFKVLDNNKNGNSSINDDGDSKLEASEDVSPFASQGQSYMANSFISTSPSGSGSGSTSSSSGTPVIEFECWSLLPSIPDMWQIPGGLSGMLTRLCGRKLDKSQQCSHWEQRPLSHAQQVYAAVDAWCLLEINAVLEKIERL</sequence>
<dbReference type="PANTHER" id="PTHR47765:SF2">
    <property type="entry name" value="EXONUCLEASE MUT-7 HOMOLOG"/>
    <property type="match status" value="1"/>
</dbReference>
<feature type="region of interest" description="Disordered" evidence="1">
    <location>
        <begin position="93"/>
        <end position="131"/>
    </location>
</feature>
<dbReference type="OrthoDB" id="5376140at2759"/>
<evidence type="ECO:0000313" key="3">
    <source>
        <dbReference type="EMBL" id="KAG0325487.1"/>
    </source>
</evidence>
<evidence type="ECO:0000256" key="1">
    <source>
        <dbReference type="SAM" id="MobiDB-lite"/>
    </source>
</evidence>
<dbReference type="EMBL" id="JAAAIP010000112">
    <property type="protein sequence ID" value="KAG0325487.1"/>
    <property type="molecule type" value="Genomic_DNA"/>
</dbReference>
<feature type="compositionally biased region" description="Low complexity" evidence="1">
    <location>
        <begin position="442"/>
        <end position="452"/>
    </location>
</feature>
<keyword evidence="4" id="KW-1185">Reference proteome</keyword>
<dbReference type="InterPro" id="IPR012337">
    <property type="entry name" value="RNaseH-like_sf"/>
</dbReference>
<dbReference type="AlphaFoldDB" id="A0A9P6RS81"/>
<keyword evidence="3" id="KW-0378">Hydrolase</keyword>
<evidence type="ECO:0000259" key="2">
    <source>
        <dbReference type="Pfam" id="PF01612"/>
    </source>
</evidence>
<dbReference type="GO" id="GO:0003676">
    <property type="term" value="F:nucleic acid binding"/>
    <property type="evidence" value="ECO:0007669"/>
    <property type="project" value="InterPro"/>
</dbReference>
<dbReference type="Pfam" id="PF01612">
    <property type="entry name" value="DNA_pol_A_exo1"/>
    <property type="match status" value="1"/>
</dbReference>
<dbReference type="Gene3D" id="3.30.420.10">
    <property type="entry name" value="Ribonuclease H-like superfamily/Ribonuclease H"/>
    <property type="match status" value="1"/>
</dbReference>
<dbReference type="GO" id="GO:0006139">
    <property type="term" value="P:nucleobase-containing compound metabolic process"/>
    <property type="evidence" value="ECO:0007669"/>
    <property type="project" value="InterPro"/>
</dbReference>
<dbReference type="InterPro" id="IPR036397">
    <property type="entry name" value="RNaseH_sf"/>
</dbReference>
<feature type="compositionally biased region" description="Pro residues" evidence="1">
    <location>
        <begin position="453"/>
        <end position="462"/>
    </location>
</feature>
<feature type="region of interest" description="Disordered" evidence="1">
    <location>
        <begin position="204"/>
        <end position="242"/>
    </location>
</feature>
<feature type="region of interest" description="Disordered" evidence="1">
    <location>
        <begin position="425"/>
        <end position="462"/>
    </location>
</feature>
<dbReference type="PANTHER" id="PTHR47765">
    <property type="entry name" value="3'-5' EXONUCLEASE DOMAIN-CONTAINING PROTEIN"/>
    <property type="match status" value="1"/>
</dbReference>
<keyword evidence="3" id="KW-0269">Exonuclease</keyword>
<organism evidence="3 4">
    <name type="scientific">Dissophora globulifera</name>
    <dbReference type="NCBI Taxonomy" id="979702"/>
    <lineage>
        <taxon>Eukaryota</taxon>
        <taxon>Fungi</taxon>
        <taxon>Fungi incertae sedis</taxon>
        <taxon>Mucoromycota</taxon>
        <taxon>Mortierellomycotina</taxon>
        <taxon>Mortierellomycetes</taxon>
        <taxon>Mortierellales</taxon>
        <taxon>Mortierellaceae</taxon>
        <taxon>Dissophora</taxon>
    </lineage>
</organism>
<evidence type="ECO:0000313" key="4">
    <source>
        <dbReference type="Proteomes" id="UP000738325"/>
    </source>
</evidence>
<dbReference type="InterPro" id="IPR052408">
    <property type="entry name" value="Exonuclease_MUT-7-like"/>
</dbReference>
<dbReference type="GO" id="GO:0008408">
    <property type="term" value="F:3'-5' exonuclease activity"/>
    <property type="evidence" value="ECO:0007669"/>
    <property type="project" value="InterPro"/>
</dbReference>
<feature type="compositionally biased region" description="Low complexity" evidence="1">
    <location>
        <begin position="95"/>
        <end position="111"/>
    </location>
</feature>
<comment type="caution">
    <text evidence="3">The sequence shown here is derived from an EMBL/GenBank/DDBJ whole genome shotgun (WGS) entry which is preliminary data.</text>
</comment>
<dbReference type="SUPFAM" id="SSF53098">
    <property type="entry name" value="Ribonuclease H-like"/>
    <property type="match status" value="1"/>
</dbReference>
<feature type="domain" description="3'-5' exonuclease" evidence="2">
    <location>
        <begin position="690"/>
        <end position="741"/>
    </location>
</feature>
<name>A0A9P6RS81_9FUNG</name>
<dbReference type="Proteomes" id="UP000738325">
    <property type="component" value="Unassembled WGS sequence"/>
</dbReference>
<keyword evidence="3" id="KW-0540">Nuclease</keyword>
<protein>
    <submittedName>
        <fullName evidence="3">Exonuclease mut-7</fullName>
    </submittedName>
</protein>
<feature type="region of interest" description="Disordered" evidence="1">
    <location>
        <begin position="298"/>
        <end position="333"/>
    </location>
</feature>